<dbReference type="InterPro" id="IPR045584">
    <property type="entry name" value="Pilin-like"/>
</dbReference>
<comment type="caution">
    <text evidence="10">The sequence shown here is derived from an EMBL/GenBank/DDBJ whole genome shotgun (WGS) entry which is preliminary data.</text>
</comment>
<keyword evidence="4 9" id="KW-0812">Transmembrane</keyword>
<comment type="subcellular location">
    <subcellularLocation>
        <location evidence="1">Cell outer membrane</location>
        <topology evidence="1">Single-pass membrane protein</topology>
    </subcellularLocation>
    <subcellularLocation>
        <location evidence="2">Periplasm</location>
    </subcellularLocation>
</comment>
<evidence type="ECO:0000313" key="10">
    <source>
        <dbReference type="EMBL" id="GHF49901.1"/>
    </source>
</evidence>
<keyword evidence="8" id="KW-0998">Cell outer membrane</keyword>
<dbReference type="Pfam" id="PF07963">
    <property type="entry name" value="N_methyl"/>
    <property type="match status" value="1"/>
</dbReference>
<evidence type="ECO:0000256" key="5">
    <source>
        <dbReference type="ARBA" id="ARBA00022764"/>
    </source>
</evidence>
<dbReference type="NCBIfam" id="TIGR02532">
    <property type="entry name" value="IV_pilin_GFxxxE"/>
    <property type="match status" value="1"/>
</dbReference>
<evidence type="ECO:0000256" key="2">
    <source>
        <dbReference type="ARBA" id="ARBA00004418"/>
    </source>
</evidence>
<evidence type="ECO:0000256" key="4">
    <source>
        <dbReference type="ARBA" id="ARBA00022692"/>
    </source>
</evidence>
<keyword evidence="7 9" id="KW-0472">Membrane</keyword>
<dbReference type="PANTHER" id="PTHR30093:SF44">
    <property type="entry name" value="TYPE II SECRETION SYSTEM CORE PROTEIN G"/>
    <property type="match status" value="1"/>
</dbReference>
<keyword evidence="6 9" id="KW-1133">Transmembrane helix</keyword>
<dbReference type="Proteomes" id="UP000619376">
    <property type="component" value="Unassembled WGS sequence"/>
</dbReference>
<accession>A0ABQ3JS97</accession>
<reference evidence="11" key="1">
    <citation type="journal article" date="2019" name="Int. J. Syst. Evol. Microbiol.">
        <title>The Global Catalogue of Microorganisms (GCM) 10K type strain sequencing project: providing services to taxonomists for standard genome sequencing and annotation.</title>
        <authorList>
            <consortium name="The Broad Institute Genomics Platform"/>
            <consortium name="The Broad Institute Genome Sequencing Center for Infectious Disease"/>
            <person name="Wu L."/>
            <person name="Ma J."/>
        </authorList>
    </citation>
    <scope>NUCLEOTIDE SEQUENCE [LARGE SCALE GENOMIC DNA]</scope>
    <source>
        <strain evidence="11">CGMCC 1.18437</strain>
    </source>
</reference>
<dbReference type="RefSeq" id="WP_229832008.1">
    <property type="nucleotide sequence ID" value="NZ_BNAJ01000007.1"/>
</dbReference>
<evidence type="ECO:0000256" key="7">
    <source>
        <dbReference type="ARBA" id="ARBA00023136"/>
    </source>
</evidence>
<evidence type="ECO:0000256" key="1">
    <source>
        <dbReference type="ARBA" id="ARBA00004203"/>
    </source>
</evidence>
<dbReference type="PANTHER" id="PTHR30093">
    <property type="entry name" value="GENERAL SECRETION PATHWAY PROTEIN G"/>
    <property type="match status" value="1"/>
</dbReference>
<dbReference type="InterPro" id="IPR012902">
    <property type="entry name" value="N_methyl_site"/>
</dbReference>
<keyword evidence="11" id="KW-1185">Reference proteome</keyword>
<evidence type="ECO:0000256" key="3">
    <source>
        <dbReference type="ARBA" id="ARBA00022481"/>
    </source>
</evidence>
<dbReference type="EMBL" id="BNAJ01000007">
    <property type="protein sequence ID" value="GHF49901.1"/>
    <property type="molecule type" value="Genomic_DNA"/>
</dbReference>
<name>A0ABQ3JS97_9DEIO</name>
<evidence type="ECO:0008006" key="12">
    <source>
        <dbReference type="Google" id="ProtNLM"/>
    </source>
</evidence>
<gene>
    <name evidence="10" type="ORF">GCM10017781_27920</name>
</gene>
<keyword evidence="5" id="KW-0574">Periplasm</keyword>
<evidence type="ECO:0000256" key="8">
    <source>
        <dbReference type="ARBA" id="ARBA00023237"/>
    </source>
</evidence>
<dbReference type="PROSITE" id="PS00409">
    <property type="entry name" value="PROKAR_NTER_METHYL"/>
    <property type="match status" value="1"/>
</dbReference>
<feature type="transmembrane region" description="Helical" evidence="9">
    <location>
        <begin position="6"/>
        <end position="28"/>
    </location>
</feature>
<organism evidence="10 11">
    <name type="scientific">Deinococcus metalli</name>
    <dbReference type="NCBI Taxonomy" id="1141878"/>
    <lineage>
        <taxon>Bacteria</taxon>
        <taxon>Thermotogati</taxon>
        <taxon>Deinococcota</taxon>
        <taxon>Deinococci</taxon>
        <taxon>Deinococcales</taxon>
        <taxon>Deinococcaceae</taxon>
        <taxon>Deinococcus</taxon>
    </lineage>
</organism>
<keyword evidence="3" id="KW-0488">Methylation</keyword>
<evidence type="ECO:0000313" key="11">
    <source>
        <dbReference type="Proteomes" id="UP000619376"/>
    </source>
</evidence>
<dbReference type="SUPFAM" id="SSF54523">
    <property type="entry name" value="Pili subunits"/>
    <property type="match status" value="1"/>
</dbReference>
<protein>
    <recommendedName>
        <fullName evidence="12">Prepilin-type N-terminal cleavage/methylation domain-containing protein</fullName>
    </recommendedName>
</protein>
<evidence type="ECO:0000256" key="9">
    <source>
        <dbReference type="SAM" id="Phobius"/>
    </source>
</evidence>
<proteinExistence type="predicted"/>
<sequence>MTQSAISGFTLIELLIVIAVIGILAVVMMPAMVQARAKANDSAAATVARQVATTAAAVQISGNAYPSCSYSSSIAVITAGSQSESVKVGPLVTNVACTYNSGASSLDVTVSYSGGTRSSVTTTIE</sequence>
<dbReference type="Gene3D" id="3.30.700.10">
    <property type="entry name" value="Glycoprotein, Type 4 Pilin"/>
    <property type="match status" value="1"/>
</dbReference>
<evidence type="ECO:0000256" key="6">
    <source>
        <dbReference type="ARBA" id="ARBA00022989"/>
    </source>
</evidence>